<reference evidence="1" key="1">
    <citation type="journal article" date="2017" name="Proc. Natl. Acad. Sci. U.S.A.">
        <title>Comparative genomics uncovers the prolific and distinctive metabolic potential of the cyanobacterial genus Moorea.</title>
        <authorList>
            <person name="Leao T."/>
            <person name="Castelao G."/>
            <person name="Korobeynikov A."/>
            <person name="Monroe E.A."/>
            <person name="Podell S."/>
            <person name="Glukhov E."/>
            <person name="Allen E.E."/>
            <person name="Gerwick W.H."/>
            <person name="Gerwick L."/>
        </authorList>
    </citation>
    <scope>NUCLEOTIDE SEQUENCE</scope>
    <source>
        <strain evidence="1">JHB</strain>
    </source>
</reference>
<name>A0A9Q9SUU6_MOOP1</name>
<dbReference type="AlphaFoldDB" id="A0A9Q9SUU6"/>
<evidence type="ECO:0000313" key="1">
    <source>
        <dbReference type="EMBL" id="WAN70047.1"/>
    </source>
</evidence>
<protein>
    <submittedName>
        <fullName evidence="1">Uncharacterized protein</fullName>
    </submittedName>
</protein>
<dbReference type="EMBL" id="CP017708">
    <property type="protein sequence ID" value="WAN70047.1"/>
    <property type="molecule type" value="Genomic_DNA"/>
</dbReference>
<proteinExistence type="predicted"/>
<reference evidence="1" key="2">
    <citation type="submission" date="2022-10" db="EMBL/GenBank/DDBJ databases">
        <authorList>
            <person name="Ngo T.-E."/>
        </authorList>
    </citation>
    <scope>NUCLEOTIDE SEQUENCE</scope>
    <source>
        <strain evidence="1">JHB</strain>
    </source>
</reference>
<sequence length="52" mass="5711">MRASPSLTHPTQLTFGHAIAFSDRVQPANYLQLSTFNLLTTSQPSTFQPSTC</sequence>
<gene>
    <name evidence="1" type="ORF">BJP36_38945</name>
</gene>
<dbReference type="Proteomes" id="UP000176944">
    <property type="component" value="Chromosome"/>
</dbReference>
<organism evidence="1">
    <name type="scientific">Moorena producens (strain JHB)</name>
    <dbReference type="NCBI Taxonomy" id="1454205"/>
    <lineage>
        <taxon>Bacteria</taxon>
        <taxon>Bacillati</taxon>
        <taxon>Cyanobacteriota</taxon>
        <taxon>Cyanophyceae</taxon>
        <taxon>Coleofasciculales</taxon>
        <taxon>Coleofasciculaceae</taxon>
        <taxon>Moorena</taxon>
    </lineage>
</organism>
<accession>A0A9Q9SUU6</accession>